<gene>
    <name evidence="2" type="ORF">B0J15DRAFT_473159</name>
</gene>
<evidence type="ECO:0000313" key="3">
    <source>
        <dbReference type="Proteomes" id="UP000736672"/>
    </source>
</evidence>
<dbReference type="EMBL" id="JAGTJS010000041">
    <property type="protein sequence ID" value="KAH7229995.1"/>
    <property type="molecule type" value="Genomic_DNA"/>
</dbReference>
<proteinExistence type="predicted"/>
<sequence length="192" mass="21754">MNDIKASWRENKQGKTFQKWLVETQQDITYHSLDSSRAEITRILGNKTDDFFTIDTGHSSQVTASIEKAQYAPKPLNAVDWAILPEDDDDEDIDITMIQKPPGDEDEEEEEEEEVLEVIEISQVDETSQLPPWARSSPPRESPPAEVTTPCPGPPQRLQHLLGKARIFRKHREKTSSPSPLPREAQIDAGRV</sequence>
<evidence type="ECO:0000256" key="1">
    <source>
        <dbReference type="SAM" id="MobiDB-lite"/>
    </source>
</evidence>
<feature type="region of interest" description="Disordered" evidence="1">
    <location>
        <begin position="86"/>
        <end position="192"/>
    </location>
</feature>
<reference evidence="2" key="1">
    <citation type="journal article" date="2021" name="Nat. Commun.">
        <title>Genetic determinants of endophytism in the Arabidopsis root mycobiome.</title>
        <authorList>
            <person name="Mesny F."/>
            <person name="Miyauchi S."/>
            <person name="Thiergart T."/>
            <person name="Pickel B."/>
            <person name="Atanasova L."/>
            <person name="Karlsson M."/>
            <person name="Huettel B."/>
            <person name="Barry K.W."/>
            <person name="Haridas S."/>
            <person name="Chen C."/>
            <person name="Bauer D."/>
            <person name="Andreopoulos W."/>
            <person name="Pangilinan J."/>
            <person name="LaButti K."/>
            <person name="Riley R."/>
            <person name="Lipzen A."/>
            <person name="Clum A."/>
            <person name="Drula E."/>
            <person name="Henrissat B."/>
            <person name="Kohler A."/>
            <person name="Grigoriev I.V."/>
            <person name="Martin F.M."/>
            <person name="Hacquard S."/>
        </authorList>
    </citation>
    <scope>NUCLEOTIDE SEQUENCE</scope>
    <source>
        <strain evidence="2">FSSC 5 MPI-SDFR-AT-0091</strain>
    </source>
</reference>
<comment type="caution">
    <text evidence="2">The sequence shown here is derived from an EMBL/GenBank/DDBJ whole genome shotgun (WGS) entry which is preliminary data.</text>
</comment>
<accession>A0A9P9JS05</accession>
<protein>
    <submittedName>
        <fullName evidence="2">Uncharacterized protein</fullName>
    </submittedName>
</protein>
<organism evidence="2 3">
    <name type="scientific">Fusarium solani</name>
    <name type="common">Filamentous fungus</name>
    <dbReference type="NCBI Taxonomy" id="169388"/>
    <lineage>
        <taxon>Eukaryota</taxon>
        <taxon>Fungi</taxon>
        <taxon>Dikarya</taxon>
        <taxon>Ascomycota</taxon>
        <taxon>Pezizomycotina</taxon>
        <taxon>Sordariomycetes</taxon>
        <taxon>Hypocreomycetidae</taxon>
        <taxon>Hypocreales</taxon>
        <taxon>Nectriaceae</taxon>
        <taxon>Fusarium</taxon>
        <taxon>Fusarium solani species complex</taxon>
    </lineage>
</organism>
<keyword evidence="3" id="KW-1185">Reference proteome</keyword>
<dbReference type="Proteomes" id="UP000736672">
    <property type="component" value="Unassembled WGS sequence"/>
</dbReference>
<evidence type="ECO:0000313" key="2">
    <source>
        <dbReference type="EMBL" id="KAH7229995.1"/>
    </source>
</evidence>
<name>A0A9P9JS05_FUSSL</name>
<dbReference type="OrthoDB" id="5106416at2759"/>
<dbReference type="AlphaFoldDB" id="A0A9P9JS05"/>
<feature type="compositionally biased region" description="Acidic residues" evidence="1">
    <location>
        <begin position="104"/>
        <end position="117"/>
    </location>
</feature>